<name>A0A2V0RNM2_9ZZZZ</name>
<proteinExistence type="predicted"/>
<reference evidence="1" key="1">
    <citation type="submission" date="2017-04" db="EMBL/GenBank/DDBJ databases">
        <title>Unveiling RNA virosphere associated with marine microorganisms.</title>
        <authorList>
            <person name="Urayama S."/>
            <person name="Takaki Y."/>
            <person name="Nishi S."/>
            <person name="Yoshida Y."/>
            <person name="Deguchi S."/>
            <person name="Takai K."/>
            <person name="Nunoura T."/>
        </authorList>
    </citation>
    <scope>NUCLEOTIDE SEQUENCE</scope>
</reference>
<dbReference type="AlphaFoldDB" id="A0A2V0RNM2"/>
<organism evidence="1">
    <name type="scientific">viral metagenome</name>
    <dbReference type="NCBI Taxonomy" id="1070528"/>
    <lineage>
        <taxon>unclassified sequences</taxon>
        <taxon>metagenomes</taxon>
        <taxon>organismal metagenomes</taxon>
    </lineage>
</organism>
<accession>A0A2V0RNM2</accession>
<evidence type="ECO:0000313" key="1">
    <source>
        <dbReference type="EMBL" id="GBH22860.1"/>
    </source>
</evidence>
<protein>
    <submittedName>
        <fullName evidence="1">Uncharacterized protein</fullName>
    </submittedName>
</protein>
<sequence length="188" mass="21179">MNNNDIILGMILAASEANRMAKMSAGEIVSNMTTEEFTALCADRFKYRENVGEMEKELETLRNLLFNNSARECLVSIPPSVYTLAEKARCAATYAHHEYTDMVEVIHDGVLYQEHSCDCGYSVIQAFNVNSSGKITGPYQYDFTEEFMRALPQREQIKHSEIAHTDDMTLGVHMPAKPHDMDLEGGPF</sequence>
<dbReference type="EMBL" id="BDQE01000134">
    <property type="protein sequence ID" value="GBH22860.1"/>
    <property type="molecule type" value="Genomic_RNA"/>
</dbReference>
<comment type="caution">
    <text evidence="1">The sequence shown here is derived from an EMBL/GenBank/DDBJ whole genome shotgun (WGS) entry which is preliminary data.</text>
</comment>